<protein>
    <submittedName>
        <fullName evidence="9">Carbohydrate ABC transporter permease</fullName>
    </submittedName>
</protein>
<dbReference type="PANTHER" id="PTHR43744:SF9">
    <property type="entry name" value="POLYGALACTURONAN_RHAMNOGALACTURONAN TRANSPORT SYSTEM PERMEASE PROTEIN YTCP"/>
    <property type="match status" value="1"/>
</dbReference>
<evidence type="ECO:0000256" key="5">
    <source>
        <dbReference type="ARBA" id="ARBA00022989"/>
    </source>
</evidence>
<evidence type="ECO:0000256" key="4">
    <source>
        <dbReference type="ARBA" id="ARBA00022692"/>
    </source>
</evidence>
<keyword evidence="4 7" id="KW-0812">Transmembrane</keyword>
<dbReference type="OrthoDB" id="2559592at2"/>
<organism evidence="9 10">
    <name type="scientific">Paenibacillus antri</name>
    <dbReference type="NCBI Taxonomy" id="2582848"/>
    <lineage>
        <taxon>Bacteria</taxon>
        <taxon>Bacillati</taxon>
        <taxon>Bacillota</taxon>
        <taxon>Bacilli</taxon>
        <taxon>Bacillales</taxon>
        <taxon>Paenibacillaceae</taxon>
        <taxon>Paenibacillus</taxon>
    </lineage>
</organism>
<dbReference type="PROSITE" id="PS50928">
    <property type="entry name" value="ABC_TM1"/>
    <property type="match status" value="1"/>
</dbReference>
<dbReference type="EMBL" id="VCIW01000003">
    <property type="protein sequence ID" value="TLS53246.1"/>
    <property type="molecule type" value="Genomic_DNA"/>
</dbReference>
<accession>A0A5R9GFS6</accession>
<dbReference type="AlphaFoldDB" id="A0A5R9GFS6"/>
<feature type="transmembrane region" description="Helical" evidence="7">
    <location>
        <begin position="80"/>
        <end position="100"/>
    </location>
</feature>
<reference evidence="9 10" key="1">
    <citation type="submission" date="2019-05" db="EMBL/GenBank/DDBJ databases">
        <authorList>
            <person name="Narsing Rao M.P."/>
            <person name="Li W.J."/>
        </authorList>
    </citation>
    <scope>NUCLEOTIDE SEQUENCE [LARGE SCALE GENOMIC DNA]</scope>
    <source>
        <strain evidence="9 10">SYSU_K30003</strain>
    </source>
</reference>
<feature type="domain" description="ABC transmembrane type-1" evidence="8">
    <location>
        <begin position="76"/>
        <end position="273"/>
    </location>
</feature>
<feature type="transmembrane region" description="Helical" evidence="7">
    <location>
        <begin position="143"/>
        <end position="163"/>
    </location>
</feature>
<feature type="transmembrane region" description="Helical" evidence="7">
    <location>
        <begin position="112"/>
        <end position="131"/>
    </location>
</feature>
<dbReference type="GO" id="GO:0055085">
    <property type="term" value="P:transmembrane transport"/>
    <property type="evidence" value="ECO:0007669"/>
    <property type="project" value="InterPro"/>
</dbReference>
<keyword evidence="2" id="KW-0813">Transport</keyword>
<evidence type="ECO:0000256" key="6">
    <source>
        <dbReference type="ARBA" id="ARBA00023136"/>
    </source>
</evidence>
<evidence type="ECO:0000259" key="8">
    <source>
        <dbReference type="PROSITE" id="PS50928"/>
    </source>
</evidence>
<dbReference type="CDD" id="cd06261">
    <property type="entry name" value="TM_PBP2"/>
    <property type="match status" value="1"/>
</dbReference>
<gene>
    <name evidence="9" type="ORF">FE782_07745</name>
</gene>
<keyword evidence="5 7" id="KW-1133">Transmembrane helix</keyword>
<evidence type="ECO:0000313" key="9">
    <source>
        <dbReference type="EMBL" id="TLS53246.1"/>
    </source>
</evidence>
<evidence type="ECO:0000313" key="10">
    <source>
        <dbReference type="Proteomes" id="UP000309676"/>
    </source>
</evidence>
<dbReference type="PANTHER" id="PTHR43744">
    <property type="entry name" value="ABC TRANSPORTER PERMEASE PROTEIN MG189-RELATED-RELATED"/>
    <property type="match status" value="1"/>
</dbReference>
<dbReference type="RefSeq" id="WP_138193487.1">
    <property type="nucleotide sequence ID" value="NZ_VCIW01000003.1"/>
</dbReference>
<name>A0A5R9GFS6_9BACL</name>
<evidence type="ECO:0000256" key="1">
    <source>
        <dbReference type="ARBA" id="ARBA00004651"/>
    </source>
</evidence>
<sequence length="294" mass="32683">MYAYASRSERAYQIFIHTAVALVALSALFPLVYVVGMSLTSQSEMIARDYFVIVPQEPTLEAYKRIFASPLVWQSIGMSVLRSTLGPLLTLALTTVGAFVLSRKTLPGRGPLLFLVLFTILFHGGLIPSYLVMKQLHLIDSFWALIVPMLVDSFGLLVIKIFIENLPDGLMESARIDGAGEIALLTRIVVPMAAPALAAIGMFSIVNHWNSWFDALIYLNDKQLYPLQMVLRNMLTVDSMANDQMNFILKDTQRVSSETIKMATVVVGILPIMCVYPFLQKHFIKGMYLGAVKG</sequence>
<dbReference type="Proteomes" id="UP000309676">
    <property type="component" value="Unassembled WGS sequence"/>
</dbReference>
<feature type="transmembrane region" description="Helical" evidence="7">
    <location>
        <begin position="184"/>
        <end position="206"/>
    </location>
</feature>
<evidence type="ECO:0000256" key="7">
    <source>
        <dbReference type="SAM" id="Phobius"/>
    </source>
</evidence>
<dbReference type="SUPFAM" id="SSF161098">
    <property type="entry name" value="MetI-like"/>
    <property type="match status" value="1"/>
</dbReference>
<proteinExistence type="predicted"/>
<dbReference type="GO" id="GO:0005886">
    <property type="term" value="C:plasma membrane"/>
    <property type="evidence" value="ECO:0007669"/>
    <property type="project" value="UniProtKB-SubCell"/>
</dbReference>
<comment type="subcellular location">
    <subcellularLocation>
        <location evidence="1">Cell membrane</location>
        <topology evidence="1">Multi-pass membrane protein</topology>
    </subcellularLocation>
</comment>
<feature type="transmembrane region" description="Helical" evidence="7">
    <location>
        <begin position="260"/>
        <end position="279"/>
    </location>
</feature>
<keyword evidence="10" id="KW-1185">Reference proteome</keyword>
<evidence type="ECO:0000256" key="2">
    <source>
        <dbReference type="ARBA" id="ARBA00022448"/>
    </source>
</evidence>
<dbReference type="InterPro" id="IPR000515">
    <property type="entry name" value="MetI-like"/>
</dbReference>
<keyword evidence="6 7" id="KW-0472">Membrane</keyword>
<dbReference type="Gene3D" id="1.10.3720.10">
    <property type="entry name" value="MetI-like"/>
    <property type="match status" value="1"/>
</dbReference>
<evidence type="ECO:0000256" key="3">
    <source>
        <dbReference type="ARBA" id="ARBA00022475"/>
    </source>
</evidence>
<keyword evidence="3" id="KW-1003">Cell membrane</keyword>
<dbReference type="InterPro" id="IPR035906">
    <property type="entry name" value="MetI-like_sf"/>
</dbReference>
<feature type="transmembrane region" description="Helical" evidence="7">
    <location>
        <begin position="12"/>
        <end position="35"/>
    </location>
</feature>
<comment type="caution">
    <text evidence="9">The sequence shown here is derived from an EMBL/GenBank/DDBJ whole genome shotgun (WGS) entry which is preliminary data.</text>
</comment>